<feature type="domain" description="Copper amine oxidase-like N-terminal" evidence="3">
    <location>
        <begin position="72"/>
        <end position="170"/>
    </location>
</feature>
<feature type="signal peptide" evidence="1">
    <location>
        <begin position="1"/>
        <end position="24"/>
    </location>
</feature>
<accession>A0AAW5JQQ8</accession>
<dbReference type="Proteomes" id="UP001204562">
    <property type="component" value="Unassembled WGS sequence"/>
</dbReference>
<dbReference type="InterPro" id="IPR012854">
    <property type="entry name" value="Cu_amine_oxidase-like_N"/>
</dbReference>
<dbReference type="SUPFAM" id="SSF55383">
    <property type="entry name" value="Copper amine oxidase, domain N"/>
    <property type="match status" value="1"/>
</dbReference>
<dbReference type="InterPro" id="IPR011105">
    <property type="entry name" value="Cell_wall_hydrolase_SleB"/>
</dbReference>
<protein>
    <submittedName>
        <fullName evidence="4">Cell wall hydrolase</fullName>
    </submittedName>
</protein>
<comment type="caution">
    <text evidence="4">The sequence shown here is derived from an EMBL/GenBank/DDBJ whole genome shotgun (WGS) entry which is preliminary data.</text>
</comment>
<keyword evidence="4" id="KW-0378">Hydrolase</keyword>
<name>A0AAW5JQQ8_9FIRM</name>
<dbReference type="Pfam" id="PF07833">
    <property type="entry name" value="Cu_amine_oxidN1"/>
    <property type="match status" value="1"/>
</dbReference>
<reference evidence="4" key="1">
    <citation type="submission" date="2022-06" db="EMBL/GenBank/DDBJ databases">
        <title>Isolation of gut microbiota from human fecal samples.</title>
        <authorList>
            <person name="Pamer E.G."/>
            <person name="Barat B."/>
            <person name="Waligurski E."/>
            <person name="Medina S."/>
            <person name="Paddock L."/>
            <person name="Mostad J."/>
        </authorList>
    </citation>
    <scope>NUCLEOTIDE SEQUENCE</scope>
    <source>
        <strain evidence="4">DFI.9.91</strain>
    </source>
</reference>
<evidence type="ECO:0000256" key="1">
    <source>
        <dbReference type="SAM" id="SignalP"/>
    </source>
</evidence>
<proteinExistence type="predicted"/>
<feature type="chain" id="PRO_5043599379" evidence="1">
    <location>
        <begin position="25"/>
        <end position="303"/>
    </location>
</feature>
<dbReference type="Gene3D" id="6.20.240.60">
    <property type="match status" value="1"/>
</dbReference>
<keyword evidence="1" id="KW-0732">Signal</keyword>
<sequence>MKWRTGCLMLCLMVVLPLGSKALAAEAATDEKVTNLSTQVVLDDAQAAEIGREHAASLPSGPLYLVDGELVGDENLTVYHETTYVSLQEFVLALQPDASVCWDGSQVVVQASGLTMTAKPGNCYIEANGRALHVPDGVLSLNSSTLVPIRTAAQAMGASVDWDQENSMISVHSGTGAITPAESYYDSDDLYWLSHIINAESGGEPLEGKLAVGTVILNRVSSPRFQNTIYGVVFAPNQFTPASTGAIYREPNAESILAAKLCLEGVRVGGESLYFVNPTRAPNSWAARNRPYVTTIGHHSFYA</sequence>
<dbReference type="AlphaFoldDB" id="A0AAW5JQQ8"/>
<evidence type="ECO:0000313" key="5">
    <source>
        <dbReference type="Proteomes" id="UP001204562"/>
    </source>
</evidence>
<dbReference type="Gene3D" id="1.10.10.2520">
    <property type="entry name" value="Cell wall hydrolase SleB, domain 1"/>
    <property type="match status" value="1"/>
</dbReference>
<evidence type="ECO:0000259" key="2">
    <source>
        <dbReference type="Pfam" id="PF07486"/>
    </source>
</evidence>
<dbReference type="InterPro" id="IPR036582">
    <property type="entry name" value="Mao_N_sf"/>
</dbReference>
<feature type="domain" description="Cell wall hydrolase SleB" evidence="2">
    <location>
        <begin position="203"/>
        <end position="302"/>
    </location>
</feature>
<dbReference type="Pfam" id="PF07486">
    <property type="entry name" value="Hydrolase_2"/>
    <property type="match status" value="1"/>
</dbReference>
<organism evidence="4 5">
    <name type="scientific">Intestinimonas massiliensis</name>
    <name type="common">ex Afouda et al. 2020</name>
    <dbReference type="NCBI Taxonomy" id="1673721"/>
    <lineage>
        <taxon>Bacteria</taxon>
        <taxon>Bacillati</taxon>
        <taxon>Bacillota</taxon>
        <taxon>Clostridia</taxon>
        <taxon>Eubacteriales</taxon>
        <taxon>Intestinimonas</taxon>
    </lineage>
</organism>
<evidence type="ECO:0000313" key="4">
    <source>
        <dbReference type="EMBL" id="MCQ4770821.1"/>
    </source>
</evidence>
<dbReference type="RefSeq" id="WP_256304169.1">
    <property type="nucleotide sequence ID" value="NZ_JANFYS010000020.1"/>
</dbReference>
<gene>
    <name evidence="4" type="ORF">NE579_10140</name>
</gene>
<dbReference type="InterPro" id="IPR042047">
    <property type="entry name" value="SleB_dom1"/>
</dbReference>
<dbReference type="GO" id="GO:0016787">
    <property type="term" value="F:hydrolase activity"/>
    <property type="evidence" value="ECO:0007669"/>
    <property type="project" value="UniProtKB-KW"/>
</dbReference>
<evidence type="ECO:0000259" key="3">
    <source>
        <dbReference type="Pfam" id="PF07833"/>
    </source>
</evidence>
<dbReference type="EMBL" id="JANFYS010000020">
    <property type="protein sequence ID" value="MCQ4770821.1"/>
    <property type="molecule type" value="Genomic_DNA"/>
</dbReference>